<dbReference type="InParanoid" id="A0A2K2CW63"/>
<feature type="signal peptide" evidence="1">
    <location>
        <begin position="1"/>
        <end position="26"/>
    </location>
</feature>
<feature type="chain" id="PRO_5036043267" description="Secreted protein" evidence="1">
    <location>
        <begin position="27"/>
        <end position="88"/>
    </location>
</feature>
<organism evidence="2">
    <name type="scientific">Brachypodium distachyon</name>
    <name type="common">Purple false brome</name>
    <name type="synonym">Trachynia distachya</name>
    <dbReference type="NCBI Taxonomy" id="15368"/>
    <lineage>
        <taxon>Eukaryota</taxon>
        <taxon>Viridiplantae</taxon>
        <taxon>Streptophyta</taxon>
        <taxon>Embryophyta</taxon>
        <taxon>Tracheophyta</taxon>
        <taxon>Spermatophyta</taxon>
        <taxon>Magnoliopsida</taxon>
        <taxon>Liliopsida</taxon>
        <taxon>Poales</taxon>
        <taxon>Poaceae</taxon>
        <taxon>BOP clade</taxon>
        <taxon>Pooideae</taxon>
        <taxon>Stipodae</taxon>
        <taxon>Brachypodieae</taxon>
        <taxon>Brachypodium</taxon>
    </lineage>
</organism>
<name>A0A2K2CW63_BRADI</name>
<proteinExistence type="predicted"/>
<sequence>MFMEWGDIPSRFCLAMLASIFFLCDALRLDTLGNNTRRLVGARIHSATDQAGGDCVTDTDSAMVCPSRTSKALLSCMSEIASSVVVTR</sequence>
<gene>
    <name evidence="2" type="ORF">BRADI_3g09401v3</name>
</gene>
<dbReference type="Proteomes" id="UP000008810">
    <property type="component" value="Chromosome 3"/>
</dbReference>
<reference evidence="2 3" key="1">
    <citation type="journal article" date="2010" name="Nature">
        <title>Genome sequencing and analysis of the model grass Brachypodium distachyon.</title>
        <authorList>
            <consortium name="International Brachypodium Initiative"/>
        </authorList>
    </citation>
    <scope>NUCLEOTIDE SEQUENCE [LARGE SCALE GENOMIC DNA]</scope>
    <source>
        <strain evidence="2 3">Bd21</strain>
    </source>
</reference>
<keyword evidence="4" id="KW-1185">Reference proteome</keyword>
<protein>
    <recommendedName>
        <fullName evidence="5">Secreted protein</fullName>
    </recommendedName>
</protein>
<keyword evidence="1" id="KW-0732">Signal</keyword>
<evidence type="ECO:0000256" key="1">
    <source>
        <dbReference type="SAM" id="SignalP"/>
    </source>
</evidence>
<evidence type="ECO:0000313" key="3">
    <source>
        <dbReference type="EnsemblPlants" id="PNT66268"/>
    </source>
</evidence>
<evidence type="ECO:0008006" key="5">
    <source>
        <dbReference type="Google" id="ProtNLM"/>
    </source>
</evidence>
<reference evidence="2" key="2">
    <citation type="submission" date="2017-06" db="EMBL/GenBank/DDBJ databases">
        <title>WGS assembly of Brachypodium distachyon.</title>
        <authorList>
            <consortium name="The International Brachypodium Initiative"/>
            <person name="Lucas S."/>
            <person name="Harmon-Smith M."/>
            <person name="Lail K."/>
            <person name="Tice H."/>
            <person name="Grimwood J."/>
            <person name="Bruce D."/>
            <person name="Barry K."/>
            <person name="Shu S."/>
            <person name="Lindquist E."/>
            <person name="Wang M."/>
            <person name="Pitluck S."/>
            <person name="Vogel J.P."/>
            <person name="Garvin D.F."/>
            <person name="Mockler T.C."/>
            <person name="Schmutz J."/>
            <person name="Rokhsar D."/>
            <person name="Bevan M.W."/>
        </authorList>
    </citation>
    <scope>NUCLEOTIDE SEQUENCE</scope>
    <source>
        <strain evidence="2">Bd21</strain>
    </source>
</reference>
<reference evidence="3" key="3">
    <citation type="submission" date="2018-08" db="UniProtKB">
        <authorList>
            <consortium name="EnsemblPlants"/>
        </authorList>
    </citation>
    <scope>IDENTIFICATION</scope>
    <source>
        <strain evidence="3">cv. Bd21</strain>
    </source>
</reference>
<accession>A0A2K2CW63</accession>
<dbReference type="EMBL" id="CM000882">
    <property type="protein sequence ID" value="PNT66268.1"/>
    <property type="molecule type" value="Genomic_DNA"/>
</dbReference>
<dbReference type="EnsemblPlants" id="PNT66268">
    <property type="protein sequence ID" value="PNT66268"/>
    <property type="gene ID" value="BRADI_3g09401v3"/>
</dbReference>
<dbReference type="Gramene" id="PNT66268">
    <property type="protein sequence ID" value="PNT66268"/>
    <property type="gene ID" value="BRADI_3g09401v3"/>
</dbReference>
<evidence type="ECO:0000313" key="2">
    <source>
        <dbReference type="EMBL" id="PNT66268.1"/>
    </source>
</evidence>
<dbReference type="AlphaFoldDB" id="A0A2K2CW63"/>
<evidence type="ECO:0000313" key="4">
    <source>
        <dbReference type="Proteomes" id="UP000008810"/>
    </source>
</evidence>